<dbReference type="AlphaFoldDB" id="A0A4P5PNG1"/>
<evidence type="ECO:0000313" key="2">
    <source>
        <dbReference type="Proteomes" id="UP000290567"/>
    </source>
</evidence>
<proteinExistence type="predicted"/>
<dbReference type="RefSeq" id="WP_146623126.1">
    <property type="nucleotide sequence ID" value="NZ_BJCC01000022.1"/>
</dbReference>
<keyword evidence="2" id="KW-1185">Reference proteome</keyword>
<accession>A0A4P5PNG1</accession>
<comment type="caution">
    <text evidence="1">The sequence shown here is derived from an EMBL/GenBank/DDBJ whole genome shotgun (WGS) entry which is preliminary data.</text>
</comment>
<reference evidence="2" key="1">
    <citation type="submission" date="2019-02" db="EMBL/GenBank/DDBJ databases">
        <title>Draft genome sequence of Enterococcus sp. Gos25-1.</title>
        <authorList>
            <person name="Tanaka N."/>
            <person name="Shiwa Y."/>
            <person name="Fujita N."/>
        </authorList>
    </citation>
    <scope>NUCLEOTIDE SEQUENCE [LARGE SCALE GENOMIC DNA]</scope>
    <source>
        <strain evidence="2">Gos25-1</strain>
    </source>
</reference>
<name>A0A4P5PNG1_9ENTE</name>
<evidence type="ECO:0008006" key="3">
    <source>
        <dbReference type="Google" id="ProtNLM"/>
    </source>
</evidence>
<dbReference type="OrthoDB" id="893918at2"/>
<dbReference type="Pfam" id="PF14106">
    <property type="entry name" value="DUF4279"/>
    <property type="match status" value="1"/>
</dbReference>
<gene>
    <name evidence="1" type="ORF">NRIC_26040</name>
</gene>
<evidence type="ECO:0000313" key="1">
    <source>
        <dbReference type="EMBL" id="GCF94713.1"/>
    </source>
</evidence>
<dbReference type="Proteomes" id="UP000290567">
    <property type="component" value="Unassembled WGS sequence"/>
</dbReference>
<organism evidence="1 2">
    <name type="scientific">Enterococcus florum</name>
    <dbReference type="NCBI Taxonomy" id="2480627"/>
    <lineage>
        <taxon>Bacteria</taxon>
        <taxon>Bacillati</taxon>
        <taxon>Bacillota</taxon>
        <taxon>Bacilli</taxon>
        <taxon>Lactobacillales</taxon>
        <taxon>Enterococcaceae</taxon>
        <taxon>Enterococcus</taxon>
    </lineage>
</organism>
<dbReference type="EMBL" id="BJCC01000022">
    <property type="protein sequence ID" value="GCF94713.1"/>
    <property type="molecule type" value="Genomic_DNA"/>
</dbReference>
<dbReference type="InterPro" id="IPR025459">
    <property type="entry name" value="DUF4279"/>
</dbReference>
<protein>
    <recommendedName>
        <fullName evidence="3">DUF4279 domain-containing protein</fullName>
    </recommendedName>
</protein>
<sequence length="146" mass="17176">MTDKTSCYTYFIITGNFEPDDLTRYLNLKPFEQWRIGDEKKNGKKFDFAAWKFGLCEVYDVLVENQMHSTLKELIPKKEKLKHLKAEFDLSFSLEIVPSIYIDEVHPCISPSKEVIDFCSETETAIDIDYYVYDSRDEECQITEKS</sequence>